<dbReference type="AlphaFoldDB" id="A0A4U5WRK1"/>
<evidence type="ECO:0000313" key="3">
    <source>
        <dbReference type="Proteomes" id="UP000305929"/>
    </source>
</evidence>
<name>A0A4U5WRK1_STRLS</name>
<dbReference type="Proteomes" id="UP000305929">
    <property type="component" value="Unassembled WGS sequence"/>
</dbReference>
<gene>
    <name evidence="2" type="ORF">E4U91_34955</name>
</gene>
<dbReference type="RefSeq" id="WP_137310512.1">
    <property type="nucleotide sequence ID" value="NZ_SZNQ01000001.1"/>
</dbReference>
<evidence type="ECO:0008006" key="4">
    <source>
        <dbReference type="Google" id="ProtNLM"/>
    </source>
</evidence>
<protein>
    <recommendedName>
        <fullName evidence="4">PASTA domain-containing protein</fullName>
    </recommendedName>
</protein>
<organism evidence="2 3">
    <name type="scientific">Streptomyces lasalocidi</name>
    <name type="common">Streptomyces lasaliensis</name>
    <dbReference type="NCBI Taxonomy" id="324833"/>
    <lineage>
        <taxon>Bacteria</taxon>
        <taxon>Bacillati</taxon>
        <taxon>Actinomycetota</taxon>
        <taxon>Actinomycetes</taxon>
        <taxon>Kitasatosporales</taxon>
        <taxon>Streptomycetaceae</taxon>
        <taxon>Streptomyces</taxon>
    </lineage>
</organism>
<comment type="caution">
    <text evidence="2">The sequence shown here is derived from an EMBL/GenBank/DDBJ whole genome shotgun (WGS) entry which is preliminary data.</text>
</comment>
<feature type="region of interest" description="Disordered" evidence="1">
    <location>
        <begin position="15"/>
        <end position="51"/>
    </location>
</feature>
<sequence length="117" mass="12033">MSVLALVLLTGLTACGTSPEQTKPTDSAPSPPTAHSRATPQTDAGIGPMPDFVGGNVKGALMQLGPEADVRVTDSSGQDRSIDDEGDWKICTQQPSPGFLLNGHVVRFGAVLVGESC</sequence>
<dbReference type="OrthoDB" id="4324342at2"/>
<accession>A0A4U5WRK1</accession>
<proteinExistence type="predicted"/>
<feature type="compositionally biased region" description="Polar residues" evidence="1">
    <location>
        <begin position="18"/>
        <end position="28"/>
    </location>
</feature>
<evidence type="ECO:0000313" key="2">
    <source>
        <dbReference type="EMBL" id="TKT04690.1"/>
    </source>
</evidence>
<evidence type="ECO:0000256" key="1">
    <source>
        <dbReference type="SAM" id="MobiDB-lite"/>
    </source>
</evidence>
<keyword evidence="3" id="KW-1185">Reference proteome</keyword>
<dbReference type="EMBL" id="SZNQ01000001">
    <property type="protein sequence ID" value="TKT04690.1"/>
    <property type="molecule type" value="Genomic_DNA"/>
</dbReference>
<reference evidence="2 3" key="1">
    <citation type="submission" date="2019-04" db="EMBL/GenBank/DDBJ databases">
        <title>Streptomyces lasaliensis sp. nov., an Actinomycete isolated from soil which produces the polyether antibiotic lasalocid.</title>
        <authorList>
            <person name="Erwin G."/>
            <person name="Haber C."/>
        </authorList>
    </citation>
    <scope>NUCLEOTIDE SEQUENCE [LARGE SCALE GENOMIC DNA]</scope>
    <source>
        <strain evidence="2 3">X-537</strain>
    </source>
</reference>